<protein>
    <submittedName>
        <fullName evidence="2">Rubrerythrin</fullName>
    </submittedName>
</protein>
<dbReference type="AlphaFoldDB" id="A0A4S1CH95"/>
<organism evidence="2 3">
    <name type="scientific">Geomonas terrae</name>
    <dbReference type="NCBI Taxonomy" id="2562681"/>
    <lineage>
        <taxon>Bacteria</taxon>
        <taxon>Pseudomonadati</taxon>
        <taxon>Thermodesulfobacteriota</taxon>
        <taxon>Desulfuromonadia</taxon>
        <taxon>Geobacterales</taxon>
        <taxon>Geobacteraceae</taxon>
        <taxon>Geomonas</taxon>
    </lineage>
</organism>
<reference evidence="2 3" key="1">
    <citation type="submission" date="2019-04" db="EMBL/GenBank/DDBJ databases">
        <title>Geobacter oryzae sp. nov., ferric-reducing bacteria isolated from paddy soil.</title>
        <authorList>
            <person name="Xu Z."/>
            <person name="Masuda Y."/>
            <person name="Itoh H."/>
            <person name="Senoo K."/>
        </authorList>
    </citation>
    <scope>NUCLEOTIDE SEQUENCE [LARGE SCALE GENOMIC DNA]</scope>
    <source>
        <strain evidence="2 3">Red111</strain>
    </source>
</reference>
<dbReference type="InterPro" id="IPR012347">
    <property type="entry name" value="Ferritin-like"/>
</dbReference>
<evidence type="ECO:0000313" key="3">
    <source>
        <dbReference type="Proteomes" id="UP000306416"/>
    </source>
</evidence>
<dbReference type="Proteomes" id="UP000306416">
    <property type="component" value="Unassembled WGS sequence"/>
</dbReference>
<evidence type="ECO:0000313" key="2">
    <source>
        <dbReference type="EMBL" id="TGU72957.1"/>
    </source>
</evidence>
<dbReference type="SUPFAM" id="SSF47240">
    <property type="entry name" value="Ferritin-like"/>
    <property type="match status" value="1"/>
</dbReference>
<keyword evidence="1" id="KW-0175">Coiled coil</keyword>
<proteinExistence type="predicted"/>
<sequence>MRQKENAQILKLPLDQLQFLQQCAGFESKVATLYHHYANIFADDESLSMLFKKTAVEEENHAQQFHLAIRLQGTGMEAVKIDVTKASANLKKLEEIVERLTGTTPFPEDALDMAIRLEEQVALLHMSNVVHFQDAGLKQLFEAMMAHDNGHVTMLKDYREVIRMGKSAMEFC</sequence>
<dbReference type="EMBL" id="SRSC01000002">
    <property type="protein sequence ID" value="TGU72957.1"/>
    <property type="molecule type" value="Genomic_DNA"/>
</dbReference>
<gene>
    <name evidence="2" type="ORF">E4633_07345</name>
</gene>
<dbReference type="Gene3D" id="1.20.1260.10">
    <property type="match status" value="1"/>
</dbReference>
<feature type="coiled-coil region" evidence="1">
    <location>
        <begin position="76"/>
        <end position="103"/>
    </location>
</feature>
<dbReference type="InterPro" id="IPR009078">
    <property type="entry name" value="Ferritin-like_SF"/>
</dbReference>
<name>A0A4S1CH95_9BACT</name>
<keyword evidence="3" id="KW-1185">Reference proteome</keyword>
<evidence type="ECO:0000256" key="1">
    <source>
        <dbReference type="SAM" id="Coils"/>
    </source>
</evidence>
<accession>A0A4S1CH95</accession>
<comment type="caution">
    <text evidence="2">The sequence shown here is derived from an EMBL/GenBank/DDBJ whole genome shotgun (WGS) entry which is preliminary data.</text>
</comment>